<dbReference type="InterPro" id="IPR050214">
    <property type="entry name" value="Cys_Synth/Cystath_Beta-Synth"/>
</dbReference>
<feature type="domain" description="CBS" evidence="14">
    <location>
        <begin position="456"/>
        <end position="515"/>
    </location>
</feature>
<dbReference type="SUPFAM" id="SSF54631">
    <property type="entry name" value="CBS-domain pair"/>
    <property type="match status" value="1"/>
</dbReference>
<dbReference type="InterPro" id="IPR000644">
    <property type="entry name" value="CBS_dom"/>
</dbReference>
<dbReference type="GO" id="GO:0005737">
    <property type="term" value="C:cytoplasm"/>
    <property type="evidence" value="ECO:0007669"/>
    <property type="project" value="InterPro"/>
</dbReference>
<dbReference type="Gene3D" id="3.10.580.10">
    <property type="entry name" value="CBS-domain"/>
    <property type="match status" value="1"/>
</dbReference>
<dbReference type="FunFam" id="3.40.50.1100:FF:000118">
    <property type="entry name" value="Related to CYS4-cystathionine beta-synthase"/>
    <property type="match status" value="1"/>
</dbReference>
<evidence type="ECO:0000256" key="4">
    <source>
        <dbReference type="ARBA" id="ARBA00012041"/>
    </source>
</evidence>
<dbReference type="InterPro" id="IPR036052">
    <property type="entry name" value="TrpB-like_PALP_sf"/>
</dbReference>
<evidence type="ECO:0000256" key="2">
    <source>
        <dbReference type="ARBA" id="ARBA00005003"/>
    </source>
</evidence>
<evidence type="ECO:0000259" key="14">
    <source>
        <dbReference type="PROSITE" id="PS51371"/>
    </source>
</evidence>
<dbReference type="Pfam" id="PF00291">
    <property type="entry name" value="PALP"/>
    <property type="match status" value="1"/>
</dbReference>
<evidence type="ECO:0000313" key="15">
    <source>
        <dbReference type="Proteomes" id="UP000504635"/>
    </source>
</evidence>
<dbReference type="InParanoid" id="A0A6J2XPH2"/>
<dbReference type="RefSeq" id="XP_030752760.1">
    <property type="nucleotide sequence ID" value="XM_030896900.1"/>
</dbReference>
<dbReference type="GO" id="GO:0006535">
    <property type="term" value="P:cysteine biosynthetic process from serine"/>
    <property type="evidence" value="ECO:0007669"/>
    <property type="project" value="UniProtKB-UniRule"/>
</dbReference>
<dbReference type="InterPro" id="IPR001216">
    <property type="entry name" value="P-phosphate_BS"/>
</dbReference>
<dbReference type="FunFam" id="3.40.50.1100:FF:000003">
    <property type="entry name" value="Cystathionine beta-synthase"/>
    <property type="match status" value="1"/>
</dbReference>
<keyword evidence="5 13" id="KW-0663">Pyridoxal phosphate</keyword>
<proteinExistence type="inferred from homology"/>
<dbReference type="FunCoup" id="A0A6J2XPH2">
    <property type="interactions" value="281"/>
</dbReference>
<comment type="catalytic activity">
    <reaction evidence="11 13">
        <text>L-homocysteine + L-serine = L,L-cystathionine + H2O</text>
        <dbReference type="Rhea" id="RHEA:10112"/>
        <dbReference type="ChEBI" id="CHEBI:15377"/>
        <dbReference type="ChEBI" id="CHEBI:33384"/>
        <dbReference type="ChEBI" id="CHEBI:58161"/>
        <dbReference type="ChEBI" id="CHEBI:58199"/>
        <dbReference type="EC" id="4.2.1.22"/>
    </reaction>
</comment>
<name>A0A6J2XPH2_SITOR</name>
<dbReference type="AlphaFoldDB" id="A0A6J2XPH2"/>
<dbReference type="UniPathway" id="UPA00136">
    <property type="reaction ID" value="UER00201"/>
</dbReference>
<evidence type="ECO:0000256" key="6">
    <source>
        <dbReference type="ARBA" id="ARBA00023122"/>
    </source>
</evidence>
<dbReference type="GeneID" id="115879880"/>
<reference evidence="16" key="1">
    <citation type="submission" date="2025-08" db="UniProtKB">
        <authorList>
            <consortium name="RefSeq"/>
        </authorList>
    </citation>
    <scope>IDENTIFICATION</scope>
    <source>
        <tissue evidence="16">Gonads</tissue>
    </source>
</reference>
<evidence type="ECO:0000256" key="12">
    <source>
        <dbReference type="PROSITE-ProRule" id="PRU00703"/>
    </source>
</evidence>
<gene>
    <name evidence="16" type="primary">LOC115879880</name>
</gene>
<dbReference type="SUPFAM" id="SSF53686">
    <property type="entry name" value="Tryptophan synthase beta subunit-like PLP-dependent enzymes"/>
    <property type="match status" value="1"/>
</dbReference>
<dbReference type="NCBIfam" id="TIGR01137">
    <property type="entry name" value="cysta_beta"/>
    <property type="match status" value="1"/>
</dbReference>
<evidence type="ECO:0000313" key="16">
    <source>
        <dbReference type="RefSeq" id="XP_030752760.1"/>
    </source>
</evidence>
<keyword evidence="13" id="KW-0028">Amino-acid biosynthesis</keyword>
<keyword evidence="6 12" id="KW-0129">CBS domain</keyword>
<keyword evidence="7 13" id="KW-0198">Cysteine biosynthesis</keyword>
<dbReference type="PANTHER" id="PTHR10314">
    <property type="entry name" value="CYSTATHIONINE BETA-SYNTHASE"/>
    <property type="match status" value="1"/>
</dbReference>
<dbReference type="GO" id="GO:0004122">
    <property type="term" value="F:cystathionine beta-synthase activity"/>
    <property type="evidence" value="ECO:0007669"/>
    <property type="project" value="UniProtKB-UniRule"/>
</dbReference>
<evidence type="ECO:0000256" key="10">
    <source>
        <dbReference type="ARBA" id="ARBA00045425"/>
    </source>
</evidence>
<dbReference type="Proteomes" id="UP000504635">
    <property type="component" value="Unplaced"/>
</dbReference>
<comment type="similarity">
    <text evidence="3 13">Belongs to the cysteine synthase/cystathionine beta-synthase family.</text>
</comment>
<organism evidence="15 16">
    <name type="scientific">Sitophilus oryzae</name>
    <name type="common">Rice weevil</name>
    <name type="synonym">Curculio oryzae</name>
    <dbReference type="NCBI Taxonomy" id="7048"/>
    <lineage>
        <taxon>Eukaryota</taxon>
        <taxon>Metazoa</taxon>
        <taxon>Ecdysozoa</taxon>
        <taxon>Arthropoda</taxon>
        <taxon>Hexapoda</taxon>
        <taxon>Insecta</taxon>
        <taxon>Pterygota</taxon>
        <taxon>Neoptera</taxon>
        <taxon>Endopterygota</taxon>
        <taxon>Coleoptera</taxon>
        <taxon>Polyphaga</taxon>
        <taxon>Cucujiformia</taxon>
        <taxon>Curculionidae</taxon>
        <taxon>Dryophthorinae</taxon>
        <taxon>Sitophilus</taxon>
    </lineage>
</organism>
<keyword evidence="15" id="KW-1185">Reference proteome</keyword>
<dbReference type="OrthoDB" id="728at2759"/>
<dbReference type="Pfam" id="PF00571">
    <property type="entry name" value="CBS"/>
    <property type="match status" value="1"/>
</dbReference>
<evidence type="ECO:0000256" key="9">
    <source>
        <dbReference type="ARBA" id="ARBA00026192"/>
    </source>
</evidence>
<dbReference type="Gene3D" id="3.40.50.1100">
    <property type="match status" value="2"/>
</dbReference>
<comment type="pathway">
    <text evidence="2">Amino-acid biosynthesis; L-cysteine biosynthesis; L-cysteine from L-homocysteine and L-serine: step 1/2.</text>
</comment>
<dbReference type="GO" id="GO:0030170">
    <property type="term" value="F:pyridoxal phosphate binding"/>
    <property type="evidence" value="ECO:0007669"/>
    <property type="project" value="UniProtKB-ARBA"/>
</dbReference>
<evidence type="ECO:0000256" key="1">
    <source>
        <dbReference type="ARBA" id="ARBA00001933"/>
    </source>
</evidence>
<evidence type="ECO:0000256" key="3">
    <source>
        <dbReference type="ARBA" id="ARBA00007103"/>
    </source>
</evidence>
<dbReference type="CDD" id="cd01561">
    <property type="entry name" value="CBS_like"/>
    <property type="match status" value="1"/>
</dbReference>
<evidence type="ECO:0000256" key="13">
    <source>
        <dbReference type="RuleBase" id="RU361204"/>
    </source>
</evidence>
<sequence length="584" mass="64434">MTHEHKVKLILGDYLSAFRDTFAVVHYTNYSIEICCRNLKMGSCKEKNEVKCAMNGYSNHLGCTVDDDRKIVYVAPINGKKFVIPDATRQCTWTKDALKKGVFYPHSTQDWKRTEKIVPNVLSLIGNTPMVKLNSIPKKAGIKCNIYAKLEYFNPGGSVKDRIAKRIIEDAEAQGLLRPGMTIIEATSGNTGIGVALASAIKGYKCIIVMSEKMSNEKVAVITALGAKLIKTPITADSYSTEGIFGVANRLHNEIPDSLILDQFSNPGNPLAHYDTTAEEILDQCNHKVDYLVLGAGTGGTLTGISRKIKEKSPQTTIVGLDPEGSVFAVPDYLNKTDVTFFEVEGLGYDFVPTSLDQNAADIWVKTNDQDSLTMARRLIREEGILCGTSSGAAVSAAIKIATDVPEGANIVVVIPDSIRNYLTKFVSDHWMEARGFQSCENINNHWWWKDSISSINYKKVNTVRANESCGNVIDLMRDKDFKEVAVLKLDGNILGTVTLKHLINNLLANNIKPSDKIQDCTIRIFPKVDVKSGYLGLVSRILEKDHYVIVTETNGTGYSKTENPLGIIKITDLYEYIQNGSLS</sequence>
<comment type="function">
    <text evidence="10">Hydro-lyase catalyzing the first step of the transsulfuration pathway, where the hydroxyl group of L-serine is displaced by L-homocysteine in a beta-replacement reaction to form L-cystathionine, the precursor of L-cysteine. This catabolic route allows the elimination of L-methionine and the toxic metabolite L-homocysteine. Also involved in the production of hydrogen sulfide, a gasotransmitter with signaling and cytoprotective effects on neurons.</text>
</comment>
<dbReference type="InterPro" id="IPR001926">
    <property type="entry name" value="TrpB-like_PALP"/>
</dbReference>
<protein>
    <recommendedName>
        <fullName evidence="9 13">Cystathionine beta-synthase</fullName>
        <ecNumber evidence="4 13">4.2.1.22</ecNumber>
    </recommendedName>
</protein>
<evidence type="ECO:0000256" key="8">
    <source>
        <dbReference type="ARBA" id="ARBA00023239"/>
    </source>
</evidence>
<comment type="cofactor">
    <cofactor evidence="1 13">
        <name>pyridoxal 5'-phosphate</name>
        <dbReference type="ChEBI" id="CHEBI:597326"/>
    </cofactor>
</comment>
<dbReference type="GO" id="GO:0019343">
    <property type="term" value="P:cysteine biosynthetic process via cystathionine"/>
    <property type="evidence" value="ECO:0007669"/>
    <property type="project" value="UniProtKB-UniRule"/>
</dbReference>
<dbReference type="InterPro" id="IPR005857">
    <property type="entry name" value="Cysta_beta_synth"/>
</dbReference>
<dbReference type="SMART" id="SM00116">
    <property type="entry name" value="CBS"/>
    <property type="match status" value="1"/>
</dbReference>
<dbReference type="PROSITE" id="PS51371">
    <property type="entry name" value="CBS"/>
    <property type="match status" value="1"/>
</dbReference>
<evidence type="ECO:0000256" key="5">
    <source>
        <dbReference type="ARBA" id="ARBA00022898"/>
    </source>
</evidence>
<accession>A0A6J2XPH2</accession>
<evidence type="ECO:0000256" key="7">
    <source>
        <dbReference type="ARBA" id="ARBA00023192"/>
    </source>
</evidence>
<dbReference type="PROSITE" id="PS00901">
    <property type="entry name" value="CYS_SYNTHASE"/>
    <property type="match status" value="1"/>
</dbReference>
<dbReference type="EC" id="4.2.1.22" evidence="4 13"/>
<dbReference type="KEGG" id="soy:115879880"/>
<dbReference type="InterPro" id="IPR046342">
    <property type="entry name" value="CBS_dom_sf"/>
</dbReference>
<keyword evidence="8 13" id="KW-0456">Lyase</keyword>
<evidence type="ECO:0000256" key="11">
    <source>
        <dbReference type="ARBA" id="ARBA00047490"/>
    </source>
</evidence>